<comment type="similarity">
    <text evidence="1">Belongs to the helicase family. UvrD subfamily.</text>
</comment>
<dbReference type="GO" id="GO:0033202">
    <property type="term" value="C:DNA helicase complex"/>
    <property type="evidence" value="ECO:0007669"/>
    <property type="project" value="TreeGrafter"/>
</dbReference>
<feature type="binding site" evidence="12">
    <location>
        <begin position="33"/>
        <end position="40"/>
    </location>
    <ligand>
        <name>ATP</name>
        <dbReference type="ChEBI" id="CHEBI:30616"/>
    </ligand>
</feature>
<organism evidence="16">
    <name type="scientific">uncultured Thermomicrobiales bacterium</name>
    <dbReference type="NCBI Taxonomy" id="1645740"/>
    <lineage>
        <taxon>Bacteria</taxon>
        <taxon>Pseudomonadati</taxon>
        <taxon>Thermomicrobiota</taxon>
        <taxon>Thermomicrobia</taxon>
        <taxon>Thermomicrobiales</taxon>
        <taxon>environmental samples</taxon>
    </lineage>
</organism>
<dbReference type="EMBL" id="CADCWE010000212">
    <property type="protein sequence ID" value="CAA9555024.1"/>
    <property type="molecule type" value="Genomic_DNA"/>
</dbReference>
<feature type="region of interest" description="Disordered" evidence="13">
    <location>
        <begin position="664"/>
        <end position="711"/>
    </location>
</feature>
<keyword evidence="3 12" id="KW-0378">Hydrolase</keyword>
<dbReference type="InterPro" id="IPR027417">
    <property type="entry name" value="P-loop_NTPase"/>
</dbReference>
<feature type="domain" description="UvrD-like helicase ATP-binding" evidence="14">
    <location>
        <begin position="12"/>
        <end position="296"/>
    </location>
</feature>
<keyword evidence="7" id="KW-0413">Isomerase</keyword>
<dbReference type="Gene3D" id="1.10.10.160">
    <property type="match status" value="1"/>
</dbReference>
<dbReference type="InterPro" id="IPR014017">
    <property type="entry name" value="DNA_helicase_UvrD-like_C"/>
</dbReference>
<dbReference type="Gene3D" id="1.10.486.10">
    <property type="entry name" value="PCRA, domain 4"/>
    <property type="match status" value="1"/>
</dbReference>
<keyword evidence="2 12" id="KW-0547">Nucleotide-binding</keyword>
<evidence type="ECO:0000256" key="6">
    <source>
        <dbReference type="ARBA" id="ARBA00023125"/>
    </source>
</evidence>
<keyword evidence="5 12" id="KW-0067">ATP-binding</keyword>
<evidence type="ECO:0000256" key="1">
    <source>
        <dbReference type="ARBA" id="ARBA00009922"/>
    </source>
</evidence>
<evidence type="ECO:0000259" key="14">
    <source>
        <dbReference type="PROSITE" id="PS51198"/>
    </source>
</evidence>
<evidence type="ECO:0000256" key="7">
    <source>
        <dbReference type="ARBA" id="ARBA00023235"/>
    </source>
</evidence>
<dbReference type="PROSITE" id="PS51198">
    <property type="entry name" value="UVRD_HELICASE_ATP_BIND"/>
    <property type="match status" value="1"/>
</dbReference>
<dbReference type="CDD" id="cd18807">
    <property type="entry name" value="SF1_C_UvrD"/>
    <property type="match status" value="1"/>
</dbReference>
<dbReference type="CDD" id="cd17932">
    <property type="entry name" value="DEXQc_UvrD"/>
    <property type="match status" value="1"/>
</dbReference>
<evidence type="ECO:0000256" key="4">
    <source>
        <dbReference type="ARBA" id="ARBA00022806"/>
    </source>
</evidence>
<evidence type="ECO:0000256" key="3">
    <source>
        <dbReference type="ARBA" id="ARBA00022801"/>
    </source>
</evidence>
<name>A0A6J4UQP1_9BACT</name>
<dbReference type="InterPro" id="IPR000212">
    <property type="entry name" value="DNA_helicase_UvrD/REP"/>
</dbReference>
<proteinExistence type="inferred from homology"/>
<dbReference type="GO" id="GO:0000725">
    <property type="term" value="P:recombinational repair"/>
    <property type="evidence" value="ECO:0007669"/>
    <property type="project" value="TreeGrafter"/>
</dbReference>
<dbReference type="Pfam" id="PF13361">
    <property type="entry name" value="UvrD_C"/>
    <property type="match status" value="1"/>
</dbReference>
<protein>
    <recommendedName>
        <fullName evidence="9">DNA 3'-5' helicase</fullName>
        <ecNumber evidence="9">5.6.2.4</ecNumber>
    </recommendedName>
    <alternativeName>
        <fullName evidence="10">DNA 3'-5' helicase II</fullName>
    </alternativeName>
</protein>
<dbReference type="AlphaFoldDB" id="A0A6J4UQP1"/>
<dbReference type="InterPro" id="IPR013986">
    <property type="entry name" value="DExx_box_DNA_helicase_dom_sf"/>
</dbReference>
<dbReference type="GO" id="GO:0043138">
    <property type="term" value="F:3'-5' DNA helicase activity"/>
    <property type="evidence" value="ECO:0007669"/>
    <property type="project" value="UniProtKB-EC"/>
</dbReference>
<gene>
    <name evidence="16" type="ORF">AVDCRST_MAG73-3208</name>
</gene>
<evidence type="ECO:0000256" key="9">
    <source>
        <dbReference type="ARBA" id="ARBA00034808"/>
    </source>
</evidence>
<evidence type="ECO:0000313" key="16">
    <source>
        <dbReference type="EMBL" id="CAA9555024.1"/>
    </source>
</evidence>
<dbReference type="SUPFAM" id="SSF52540">
    <property type="entry name" value="P-loop containing nucleoside triphosphate hydrolases"/>
    <property type="match status" value="1"/>
</dbReference>
<dbReference type="GO" id="GO:0016787">
    <property type="term" value="F:hydrolase activity"/>
    <property type="evidence" value="ECO:0007669"/>
    <property type="project" value="UniProtKB-UniRule"/>
</dbReference>
<evidence type="ECO:0000256" key="10">
    <source>
        <dbReference type="ARBA" id="ARBA00034923"/>
    </source>
</evidence>
<dbReference type="GO" id="GO:0003677">
    <property type="term" value="F:DNA binding"/>
    <property type="evidence" value="ECO:0007669"/>
    <property type="project" value="UniProtKB-KW"/>
</dbReference>
<dbReference type="EC" id="5.6.2.4" evidence="9"/>
<dbReference type="GO" id="GO:0005524">
    <property type="term" value="F:ATP binding"/>
    <property type="evidence" value="ECO:0007669"/>
    <property type="project" value="UniProtKB-UniRule"/>
</dbReference>
<dbReference type="PANTHER" id="PTHR11070:SF2">
    <property type="entry name" value="ATP-DEPENDENT DNA HELICASE SRS2"/>
    <property type="match status" value="1"/>
</dbReference>
<dbReference type="Pfam" id="PF00580">
    <property type="entry name" value="UvrD-helicase"/>
    <property type="match status" value="1"/>
</dbReference>
<evidence type="ECO:0000259" key="15">
    <source>
        <dbReference type="PROSITE" id="PS51217"/>
    </source>
</evidence>
<comment type="catalytic activity">
    <reaction evidence="11">
        <text>ATP + H2O = ADP + phosphate + H(+)</text>
        <dbReference type="Rhea" id="RHEA:13065"/>
        <dbReference type="ChEBI" id="CHEBI:15377"/>
        <dbReference type="ChEBI" id="CHEBI:15378"/>
        <dbReference type="ChEBI" id="CHEBI:30616"/>
        <dbReference type="ChEBI" id="CHEBI:43474"/>
        <dbReference type="ChEBI" id="CHEBI:456216"/>
        <dbReference type="EC" id="5.6.2.4"/>
    </reaction>
</comment>
<dbReference type="InterPro" id="IPR014016">
    <property type="entry name" value="UvrD-like_ATP-bd"/>
</dbReference>
<keyword evidence="4 12" id="KW-0347">Helicase</keyword>
<evidence type="ECO:0000256" key="13">
    <source>
        <dbReference type="SAM" id="MobiDB-lite"/>
    </source>
</evidence>
<keyword evidence="6" id="KW-0238">DNA-binding</keyword>
<evidence type="ECO:0000256" key="8">
    <source>
        <dbReference type="ARBA" id="ARBA00034617"/>
    </source>
</evidence>
<evidence type="ECO:0000256" key="2">
    <source>
        <dbReference type="ARBA" id="ARBA00022741"/>
    </source>
</evidence>
<evidence type="ECO:0000256" key="12">
    <source>
        <dbReference type="PROSITE-ProRule" id="PRU00560"/>
    </source>
</evidence>
<dbReference type="PANTHER" id="PTHR11070">
    <property type="entry name" value="UVRD / RECB / PCRA DNA HELICASE FAMILY MEMBER"/>
    <property type="match status" value="1"/>
</dbReference>
<dbReference type="Gene3D" id="3.40.50.300">
    <property type="entry name" value="P-loop containing nucleotide triphosphate hydrolases"/>
    <property type="match status" value="2"/>
</dbReference>
<feature type="compositionally biased region" description="Polar residues" evidence="13">
    <location>
        <begin position="664"/>
        <end position="676"/>
    </location>
</feature>
<dbReference type="PROSITE" id="PS51217">
    <property type="entry name" value="UVRD_HELICASE_CTER"/>
    <property type="match status" value="1"/>
</dbReference>
<comment type="catalytic activity">
    <reaction evidence="8">
        <text>Couples ATP hydrolysis with the unwinding of duplex DNA by translocating in the 3'-5' direction.</text>
        <dbReference type="EC" id="5.6.2.4"/>
    </reaction>
</comment>
<evidence type="ECO:0000256" key="5">
    <source>
        <dbReference type="ARBA" id="ARBA00022840"/>
    </source>
</evidence>
<dbReference type="Pfam" id="PF21196">
    <property type="entry name" value="PcrA_UvrD_tudor"/>
    <property type="match status" value="1"/>
</dbReference>
<feature type="domain" description="UvrD-like helicase C-terminal" evidence="15">
    <location>
        <begin position="297"/>
        <end position="581"/>
    </location>
</feature>
<reference evidence="16" key="1">
    <citation type="submission" date="2020-02" db="EMBL/GenBank/DDBJ databases">
        <authorList>
            <person name="Meier V. D."/>
        </authorList>
    </citation>
    <scope>NUCLEOTIDE SEQUENCE</scope>
    <source>
        <strain evidence="16">AVDCRST_MAG73</strain>
    </source>
</reference>
<accession>A0A6J4UQP1</accession>
<sequence length="765" mass="85262">MTTIAHPTSLLDGLNEDQQKAVVTTEGPVLVVAGPGSGKTRVLTHRIAFLIQERGIRPESILAVTFTNKAAREMKDRIARLIGDGAADGLVMGTFHALGVRFLRQNPGVVADRLNLLPNFLIYDTADQLELAKRSVVAIGLDPKQLAPRRVLSRISAAKSLLVGPDEFGREVETYDDEVIARVYREYERALRSANAVDFDDLLALPIRLFDEAPAVLERYQDRFQYLMVDEYQDTNRVQYVLVSALAMKHRNLFVVGDPDQSIYAWRQADIRNILDFEKDYLDATRIHLELNYRSTGRIVDAADRVIRENTQRIDRRLRTPNEEGVPLIVRELADGQHEAQFVVNEIRRAVKTHGRSADDFAVMYRTTAQSRVLEEAFRTSDIAYRIVGGVRFYERKEVKDVLAVLRLLHNPADNLSLERVIDNFPLGRGIGPKALDAIRDWSSQHRRFLIDGFLALVPGPHADEPAPALSGQARAAASKLGTVLATLREQVGSLALAELFDAIVERTGYQATFDHDSEEEMQRWANLLELRADLERYDLVEPAEALATYLEQVALIADVDSLPDGSAGQVTLITLHSAKGLEFPIVFITGVEEGLLPISRAVEAEFSDPLPLEEERRLFYVGITRAQKVLYLTYAANRMSYGRYQSGVASRFLAAIPQENVRASTRSANRSQNGAGSPRLQDRARGTLGSRLTWESEPPSREAAPPPRAAVEHVPGQRVFHAKFGEGVIAEVNARHGDPELAVDFARHGRKRLLASLANLDVVE</sequence>
<dbReference type="GO" id="GO:0005829">
    <property type="term" value="C:cytosol"/>
    <property type="evidence" value="ECO:0007669"/>
    <property type="project" value="TreeGrafter"/>
</dbReference>
<evidence type="ECO:0000256" key="11">
    <source>
        <dbReference type="ARBA" id="ARBA00048988"/>
    </source>
</evidence>